<dbReference type="InterPro" id="IPR036804">
    <property type="entry name" value="CheR_N_sf"/>
</dbReference>
<dbReference type="Pfam" id="PF13596">
    <property type="entry name" value="PAS_10"/>
    <property type="match status" value="1"/>
</dbReference>
<evidence type="ECO:0000256" key="6">
    <source>
        <dbReference type="PROSITE-ProRule" id="PRU00050"/>
    </source>
</evidence>
<dbReference type="InterPro" id="IPR000780">
    <property type="entry name" value="CheR_MeTrfase"/>
</dbReference>
<dbReference type="EC" id="2.1.1.80" evidence="2"/>
<evidence type="ECO:0000259" key="9">
    <source>
        <dbReference type="PROSITE" id="PS50122"/>
    </source>
</evidence>
<evidence type="ECO:0000256" key="5">
    <source>
        <dbReference type="ARBA" id="ARBA00022691"/>
    </source>
</evidence>
<feature type="region of interest" description="Disordered" evidence="8">
    <location>
        <begin position="742"/>
        <end position="764"/>
    </location>
</feature>
<dbReference type="InterPro" id="IPR022642">
    <property type="entry name" value="CheR_C"/>
</dbReference>
<dbReference type="GO" id="GO:0006935">
    <property type="term" value="P:chemotaxis"/>
    <property type="evidence" value="ECO:0007669"/>
    <property type="project" value="UniProtKB-UniRule"/>
</dbReference>
<feature type="compositionally biased region" description="Basic and acidic residues" evidence="8">
    <location>
        <begin position="701"/>
        <end position="711"/>
    </location>
</feature>
<feature type="active site" evidence="6">
    <location>
        <position position="86"/>
    </location>
</feature>
<gene>
    <name evidence="11" type="ORF">FOA19_21120</name>
</gene>
<dbReference type="GO" id="GO:0005737">
    <property type="term" value="C:cytoplasm"/>
    <property type="evidence" value="ECO:0007669"/>
    <property type="project" value="InterPro"/>
</dbReference>
<keyword evidence="4" id="KW-0808">Transferase</keyword>
<dbReference type="Gene3D" id="3.30.450.20">
    <property type="entry name" value="PAS domain"/>
    <property type="match status" value="1"/>
</dbReference>
<evidence type="ECO:0000259" key="10">
    <source>
        <dbReference type="PROSITE" id="PS50123"/>
    </source>
</evidence>
<feature type="domain" description="CheB-type methylesterase" evidence="9">
    <location>
        <begin position="74"/>
        <end position="263"/>
    </location>
</feature>
<dbReference type="CDD" id="cd00130">
    <property type="entry name" value="PAS"/>
    <property type="match status" value="1"/>
</dbReference>
<feature type="active site" evidence="6">
    <location>
        <position position="205"/>
    </location>
</feature>
<dbReference type="SUPFAM" id="SSF55785">
    <property type="entry name" value="PYP-like sensor domain (PAS domain)"/>
    <property type="match status" value="2"/>
</dbReference>
<dbReference type="SUPFAM" id="SSF47757">
    <property type="entry name" value="Chemotaxis receptor methyltransferase CheR, N-terminal domain"/>
    <property type="match status" value="1"/>
</dbReference>
<dbReference type="InterPro" id="IPR035909">
    <property type="entry name" value="CheB_C"/>
</dbReference>
<evidence type="ECO:0000313" key="12">
    <source>
        <dbReference type="Proteomes" id="UP000324133"/>
    </source>
</evidence>
<dbReference type="InterPro" id="IPR022641">
    <property type="entry name" value="CheR_N"/>
</dbReference>
<dbReference type="OrthoDB" id="9816309at2"/>
<keyword evidence="5" id="KW-0949">S-adenosyl-L-methionine</keyword>
<dbReference type="PANTHER" id="PTHR24422:SF27">
    <property type="entry name" value="PROTEIN-GLUTAMATE O-METHYLTRANSFERASE"/>
    <property type="match status" value="1"/>
</dbReference>
<evidence type="ECO:0000256" key="4">
    <source>
        <dbReference type="ARBA" id="ARBA00022679"/>
    </source>
</evidence>
<dbReference type="PROSITE" id="PS50122">
    <property type="entry name" value="CHEB"/>
    <property type="match status" value="1"/>
</dbReference>
<dbReference type="CDD" id="cd16434">
    <property type="entry name" value="CheB-CheR_fusion"/>
    <property type="match status" value="1"/>
</dbReference>
<dbReference type="Gene3D" id="3.40.50.150">
    <property type="entry name" value="Vaccinia Virus protein VP39"/>
    <property type="match status" value="1"/>
</dbReference>
<evidence type="ECO:0000313" key="11">
    <source>
        <dbReference type="EMBL" id="KAA3436878.1"/>
    </source>
</evidence>
<proteinExistence type="predicted"/>
<keyword evidence="7" id="KW-0175">Coiled coil</keyword>
<dbReference type="InterPro" id="IPR029063">
    <property type="entry name" value="SAM-dependent_MTases_sf"/>
</dbReference>
<comment type="catalytic activity">
    <reaction evidence="1">
        <text>L-glutamyl-[protein] + S-adenosyl-L-methionine = [protein]-L-glutamate 5-O-methyl ester + S-adenosyl-L-homocysteine</text>
        <dbReference type="Rhea" id="RHEA:24452"/>
        <dbReference type="Rhea" id="RHEA-COMP:10208"/>
        <dbReference type="Rhea" id="RHEA-COMP:10311"/>
        <dbReference type="ChEBI" id="CHEBI:29973"/>
        <dbReference type="ChEBI" id="CHEBI:57856"/>
        <dbReference type="ChEBI" id="CHEBI:59789"/>
        <dbReference type="ChEBI" id="CHEBI:82795"/>
        <dbReference type="EC" id="2.1.1.80"/>
    </reaction>
</comment>
<dbReference type="Gene3D" id="1.10.155.10">
    <property type="entry name" value="Chemotaxis receptor methyltransferase CheR, N-terminal domain"/>
    <property type="match status" value="1"/>
</dbReference>
<evidence type="ECO:0000256" key="8">
    <source>
        <dbReference type="SAM" id="MobiDB-lite"/>
    </source>
</evidence>
<dbReference type="Pfam" id="PF01739">
    <property type="entry name" value="CheR"/>
    <property type="match status" value="1"/>
</dbReference>
<evidence type="ECO:0000256" key="2">
    <source>
        <dbReference type="ARBA" id="ARBA00012534"/>
    </source>
</evidence>
<dbReference type="InterPro" id="IPR035965">
    <property type="entry name" value="PAS-like_dom_sf"/>
</dbReference>
<comment type="caution">
    <text evidence="11">The sequence shown here is derived from an EMBL/GenBank/DDBJ whole genome shotgun (WGS) entry which is preliminary data.</text>
</comment>
<feature type="region of interest" description="Disordered" evidence="8">
    <location>
        <begin position="690"/>
        <end position="711"/>
    </location>
</feature>
<dbReference type="GO" id="GO:0008983">
    <property type="term" value="F:protein-glutamate O-methyltransferase activity"/>
    <property type="evidence" value="ECO:0007669"/>
    <property type="project" value="UniProtKB-EC"/>
</dbReference>
<dbReference type="Gene3D" id="3.40.50.180">
    <property type="entry name" value="Methylesterase CheB, C-terminal domain"/>
    <property type="match status" value="1"/>
</dbReference>
<keyword evidence="12" id="KW-1185">Reference proteome</keyword>
<name>A0A5B6T9L3_9BACT</name>
<feature type="compositionally biased region" description="Polar residues" evidence="8">
    <location>
        <begin position="747"/>
        <end position="763"/>
    </location>
</feature>
<dbReference type="AlphaFoldDB" id="A0A5B6T9L3"/>
<dbReference type="InterPro" id="IPR000673">
    <property type="entry name" value="Sig_transdc_resp-reg_Me-estase"/>
</dbReference>
<evidence type="ECO:0000256" key="3">
    <source>
        <dbReference type="ARBA" id="ARBA00022603"/>
    </source>
</evidence>
<keyword evidence="6" id="KW-0378">Hydrolase</keyword>
<dbReference type="SMART" id="SM00138">
    <property type="entry name" value="MeTrc"/>
    <property type="match status" value="1"/>
</dbReference>
<accession>A0A5B6T9L3</accession>
<dbReference type="SMART" id="SM00091">
    <property type="entry name" value="PAS"/>
    <property type="match status" value="2"/>
</dbReference>
<reference evidence="11 12" key="1">
    <citation type="submission" date="2019-07" db="EMBL/GenBank/DDBJ databases">
        <title>Rufibacter sp. nov., isolated from lake sediment.</title>
        <authorList>
            <person name="Qu J.-H."/>
        </authorList>
    </citation>
    <scope>NUCLEOTIDE SEQUENCE [LARGE SCALE GENOMIC DNA]</scope>
    <source>
        <strain evidence="11 12">NBS58-1</strain>
    </source>
</reference>
<dbReference type="InterPro" id="IPR000014">
    <property type="entry name" value="PAS"/>
</dbReference>
<evidence type="ECO:0000256" key="1">
    <source>
        <dbReference type="ARBA" id="ARBA00001541"/>
    </source>
</evidence>
<sequence>MEEVPGFTDLAGVWKISYRWFWKDNARPGTWRPSLLRTHFMDSTETENPAAANTHEPEAPKLQVIKGIVTPPKPAPEFQVVGLGGSAGSLEGYETFFQHLPTGTNMAYVVVPHLDPTQKGMMTDIIKRYTTLPVLQIEDGMQVEPEHVYVVPSNKETSLERGIFRLHEPDLPNGQRMPIDFFFQSLAVNRREHAIGAILSGMGADGTLGVKMIMENFGMVMVQDPNTARFDAMPRNAIKTEFVDYVLPVEEMPNKLVSYAHMPSIKTKNMVEAHKSTQMLQKVFTLIRHKTGHDFSLYKRNTIFRRIERRMNSHQIIQFSEYVRFLQENPLEVEHLFKELLIGVTKFFRDAEAFALLQEKYLPELLKQKKEGDYLRVWVAACSTGEEAYSIAILLQETLEKLDMHLKIQIFATDIDPEAIARARAATYLENISADVSPARLKRFFTKSENNYIVKKELREMVVFAVHNINRDAPFTKLDLLTCRNMLIYLSAELQKKLFPVFHYSLNPNGLLFLGSSETLSGFPDMFTTLDTKWKISRREEAALPLARLVEFPFTFNAVETVKPNPEPQASVKRESSMGRVVQRLMLNHFAPPTLIINPNGEIFYVHGRTGKYLEPAQGQATLNIFDMAREGLTFELNNLVNRAAVLKEQVRAENIQIKTDHGTQFVRITVTPLEEPDQLRGMLMVVLEDMPKPKPRKNRKETSEEASRKDARIAELEKELVYTKQRLQNTIEEMNSSLEELKSTNEELQSANEELQSTNEESMTNKEEMQSLNEELMTINLQYQTKTEELVNSNNDMKNLLDSTEIATIFLDNELRIKNFTPQVTQIFNLIRADVGRSITHIASNLKYQHIAEDVREVLDRLRSKEVHLQTMDGQHWYSMRVLPYRTADNFIDGAVVTFTNITSYKQLEASVTATSLYAANIIDLIQQPLVVLDGQLRVESASNAFAQTFQLIPEQLKGQWLYHLGNGQWDIPELKRLMSQLINTGTELQNVELEHEFSVLGYRRMVLNTRRVEQTENKPFKILLALEVFEN</sequence>
<dbReference type="PRINTS" id="PR00996">
    <property type="entry name" value="CHERMTFRASE"/>
</dbReference>
<dbReference type="Pfam" id="PF01339">
    <property type="entry name" value="CheB_methylest"/>
    <property type="match status" value="1"/>
</dbReference>
<dbReference type="GO" id="GO:0008984">
    <property type="term" value="F:protein-glutamate methylesterase activity"/>
    <property type="evidence" value="ECO:0007669"/>
    <property type="project" value="InterPro"/>
</dbReference>
<keyword evidence="3" id="KW-0489">Methyltransferase</keyword>
<dbReference type="InterPro" id="IPR050903">
    <property type="entry name" value="Bact_Chemotaxis_MeTrfase"/>
</dbReference>
<dbReference type="SUPFAM" id="SSF53335">
    <property type="entry name" value="S-adenosyl-L-methionine-dependent methyltransferases"/>
    <property type="match status" value="1"/>
</dbReference>
<dbReference type="PROSITE" id="PS50123">
    <property type="entry name" value="CHER"/>
    <property type="match status" value="1"/>
</dbReference>
<evidence type="ECO:0000256" key="7">
    <source>
        <dbReference type="SAM" id="Coils"/>
    </source>
</evidence>
<dbReference type="Pfam" id="PF03705">
    <property type="entry name" value="CheR_N"/>
    <property type="match status" value="1"/>
</dbReference>
<dbReference type="SUPFAM" id="SSF52738">
    <property type="entry name" value="Methylesterase CheB, C-terminal domain"/>
    <property type="match status" value="1"/>
</dbReference>
<feature type="coiled-coil region" evidence="7">
    <location>
        <begin position="630"/>
        <end position="657"/>
    </location>
</feature>
<protein>
    <recommendedName>
        <fullName evidence="2">protein-glutamate O-methyltransferase</fullName>
        <ecNumber evidence="2">2.1.1.80</ecNumber>
    </recommendedName>
</protein>
<dbReference type="GO" id="GO:0000156">
    <property type="term" value="F:phosphorelay response regulator activity"/>
    <property type="evidence" value="ECO:0007669"/>
    <property type="project" value="InterPro"/>
</dbReference>
<dbReference type="PANTHER" id="PTHR24422">
    <property type="entry name" value="CHEMOTAXIS PROTEIN METHYLTRANSFERASE"/>
    <property type="match status" value="1"/>
</dbReference>
<dbReference type="Proteomes" id="UP000324133">
    <property type="component" value="Unassembled WGS sequence"/>
</dbReference>
<dbReference type="EMBL" id="VKKY01000003">
    <property type="protein sequence ID" value="KAA3436878.1"/>
    <property type="molecule type" value="Genomic_DNA"/>
</dbReference>
<keyword evidence="6" id="KW-0145">Chemotaxis</keyword>
<organism evidence="11 12">
    <name type="scientific">Rufibacter hautae</name>
    <dbReference type="NCBI Taxonomy" id="2595005"/>
    <lineage>
        <taxon>Bacteria</taxon>
        <taxon>Pseudomonadati</taxon>
        <taxon>Bacteroidota</taxon>
        <taxon>Cytophagia</taxon>
        <taxon>Cytophagales</taxon>
        <taxon>Hymenobacteraceae</taxon>
        <taxon>Rufibacter</taxon>
    </lineage>
</organism>
<feature type="active site" evidence="6">
    <location>
        <position position="113"/>
    </location>
</feature>
<dbReference type="GO" id="GO:0032259">
    <property type="term" value="P:methylation"/>
    <property type="evidence" value="ECO:0007669"/>
    <property type="project" value="UniProtKB-KW"/>
</dbReference>
<feature type="domain" description="CheR-type methyltransferase" evidence="10">
    <location>
        <begin position="268"/>
        <end position="540"/>
    </location>
</feature>